<dbReference type="PANTHER" id="PTHR48090">
    <property type="entry name" value="UNDECAPRENYL-PHOSPHATE 4-DEOXY-4-FORMAMIDO-L-ARABINOSE TRANSFERASE-RELATED"/>
    <property type="match status" value="1"/>
</dbReference>
<feature type="transmembrane region" description="Helical" evidence="3">
    <location>
        <begin position="200"/>
        <end position="220"/>
    </location>
</feature>
<dbReference type="InterPro" id="IPR029044">
    <property type="entry name" value="Nucleotide-diphossugar_trans"/>
</dbReference>
<comment type="caution">
    <text evidence="5">The sequence shown here is derived from an EMBL/GenBank/DDBJ whole genome shotgun (WGS) entry which is preliminary data.</text>
</comment>
<gene>
    <name evidence="5" type="ORF">JOF55_000651</name>
</gene>
<evidence type="ECO:0000313" key="6">
    <source>
        <dbReference type="Proteomes" id="UP001180845"/>
    </source>
</evidence>
<dbReference type="Gene3D" id="3.90.550.10">
    <property type="entry name" value="Spore Coat Polysaccharide Biosynthesis Protein SpsA, Chain A"/>
    <property type="match status" value="1"/>
</dbReference>
<dbReference type="AlphaFoldDB" id="A0AAE3ZAS9"/>
<reference evidence="5" key="1">
    <citation type="submission" date="2023-07" db="EMBL/GenBank/DDBJ databases">
        <title>Sequencing the genomes of 1000 actinobacteria strains.</title>
        <authorList>
            <person name="Klenk H.-P."/>
        </authorList>
    </citation>
    <scope>NUCLEOTIDE SEQUENCE</scope>
    <source>
        <strain evidence="5">DSM 45977</strain>
    </source>
</reference>
<keyword evidence="6" id="KW-1185">Reference proteome</keyword>
<dbReference type="SUPFAM" id="SSF53448">
    <property type="entry name" value="Nucleotide-diphospho-sugar transferases"/>
    <property type="match status" value="1"/>
</dbReference>
<feature type="region of interest" description="Disordered" evidence="2">
    <location>
        <begin position="750"/>
        <end position="769"/>
    </location>
</feature>
<dbReference type="PANTHER" id="PTHR48090:SF7">
    <property type="entry name" value="RFBJ PROTEIN"/>
    <property type="match status" value="1"/>
</dbReference>
<protein>
    <recommendedName>
        <fullName evidence="4">Glycosyltransferase 2-like domain-containing protein</fullName>
    </recommendedName>
</protein>
<feature type="domain" description="Glycosyltransferase 2-like" evidence="4">
    <location>
        <begin position="521"/>
        <end position="678"/>
    </location>
</feature>
<dbReference type="EMBL" id="JAVDXW010000001">
    <property type="protein sequence ID" value="MDR7300470.1"/>
    <property type="molecule type" value="Genomic_DNA"/>
</dbReference>
<dbReference type="RefSeq" id="WP_310269282.1">
    <property type="nucleotide sequence ID" value="NZ_JAVDXW010000001.1"/>
</dbReference>
<comment type="similarity">
    <text evidence="1">Belongs to the glycosyltransferase 2 family.</text>
</comment>
<dbReference type="CDD" id="cd04179">
    <property type="entry name" value="DPM_DPG-synthase_like"/>
    <property type="match status" value="1"/>
</dbReference>
<keyword evidence="3" id="KW-1133">Transmembrane helix</keyword>
<feature type="compositionally biased region" description="Polar residues" evidence="2">
    <location>
        <begin position="750"/>
        <end position="761"/>
    </location>
</feature>
<feature type="transmembrane region" description="Helical" evidence="3">
    <location>
        <begin position="12"/>
        <end position="33"/>
    </location>
</feature>
<dbReference type="Proteomes" id="UP001180845">
    <property type="component" value="Unassembled WGS sequence"/>
</dbReference>
<feature type="transmembrane region" description="Helical" evidence="3">
    <location>
        <begin position="390"/>
        <end position="411"/>
    </location>
</feature>
<sequence>MTPTLTRGLRHHWLMVVLVLGGIGLRVVVELAYQPALLYIDSYRYLQNLGAFFPGGLNPIGYELLLLGPLLLIGDLGFVVLVQHLLGLALAIAIYVLLLRLGCRRWIAALAAAPVLLDAYQLQIEHLIMSDLLFQILLLVAVILLTWRGTPGPRLAAVAGVVLATSVIVRLVGVALVVPAAVFVLLAAGLRPRDGWKRRLLSAGALAAGFVAVLFGYAMYHMIWTGVPALSTSTGSVLYGRTAVVAECEKLDLTPEERRVCPDEPIPQRKLNGIDYYVHYFHNEDNVEALPEGFDYSAVQHSFAVQVILNQPFDVLGGVLQDFLKGFAPTRTQSPGDVPLSRWQFQTSYPMYGQQPEYVAKWLERYDDGTYSVNEDLAGFLRTYQLGGGYAPGTVLGAALLIAGAAVLGLGRARRSGLRAVCLLPAGMAVTVLMTAAALEFSWRYQLPGLVLLPVAGALGITAITGRRPPDSPGPVTNTTATTASPKENTMAPNSPDEVDRAALDDYAERYGGRRFAPVVVLIAAYNEEEALGGVLDGMPATSCGFDVDTLVVVDGATDNTGEVALRHGAQTCTVPANRGQGAALRLGYRLAAERGARYVVTTDADGQYDIAELPKLLQPLIEDEADFVTGSRRLGSSETTDSLRRAGTYVFAWLVSALTGQRVTDTSFGFRAMKVEVAAAVRLEQPQYQSSELLVGILAHKYRVLEQPMTMHARTAGHSKKGNNLFYGYRYAKVVFTTWLRERRTRSHTSGATAVGTVTESAPAIGER</sequence>
<dbReference type="Pfam" id="PF00535">
    <property type="entry name" value="Glycos_transf_2"/>
    <property type="match status" value="1"/>
</dbReference>
<feature type="region of interest" description="Disordered" evidence="2">
    <location>
        <begin position="466"/>
        <end position="498"/>
    </location>
</feature>
<accession>A0AAE3ZAS9</accession>
<dbReference type="InterPro" id="IPR050256">
    <property type="entry name" value="Glycosyltransferase_2"/>
</dbReference>
<feature type="compositionally biased region" description="Polar residues" evidence="2">
    <location>
        <begin position="475"/>
        <end position="493"/>
    </location>
</feature>
<organism evidence="5 6">
    <name type="scientific">Haloactinomyces albus</name>
    <dbReference type="NCBI Taxonomy" id="1352928"/>
    <lineage>
        <taxon>Bacteria</taxon>
        <taxon>Bacillati</taxon>
        <taxon>Actinomycetota</taxon>
        <taxon>Actinomycetes</taxon>
        <taxon>Actinopolysporales</taxon>
        <taxon>Actinopolysporaceae</taxon>
        <taxon>Haloactinomyces</taxon>
    </lineage>
</organism>
<evidence type="ECO:0000256" key="1">
    <source>
        <dbReference type="ARBA" id="ARBA00006739"/>
    </source>
</evidence>
<evidence type="ECO:0000259" key="4">
    <source>
        <dbReference type="Pfam" id="PF00535"/>
    </source>
</evidence>
<keyword evidence="3" id="KW-0812">Transmembrane</keyword>
<proteinExistence type="inferred from homology"/>
<feature type="transmembrane region" description="Helical" evidence="3">
    <location>
        <begin position="78"/>
        <end position="98"/>
    </location>
</feature>
<evidence type="ECO:0000256" key="2">
    <source>
        <dbReference type="SAM" id="MobiDB-lite"/>
    </source>
</evidence>
<name>A0AAE3ZAS9_9ACTN</name>
<evidence type="ECO:0000313" key="5">
    <source>
        <dbReference type="EMBL" id="MDR7300470.1"/>
    </source>
</evidence>
<dbReference type="InterPro" id="IPR001173">
    <property type="entry name" value="Glyco_trans_2-like"/>
</dbReference>
<keyword evidence="3" id="KW-0472">Membrane</keyword>
<feature type="transmembrane region" description="Helical" evidence="3">
    <location>
        <begin position="155"/>
        <end position="188"/>
    </location>
</feature>
<feature type="transmembrane region" description="Helical" evidence="3">
    <location>
        <begin position="418"/>
        <end position="439"/>
    </location>
</feature>
<feature type="transmembrane region" description="Helical" evidence="3">
    <location>
        <begin position="132"/>
        <end position="149"/>
    </location>
</feature>
<evidence type="ECO:0000256" key="3">
    <source>
        <dbReference type="SAM" id="Phobius"/>
    </source>
</evidence>